<sequence length="361" mass="41188">MLLQSFKDLLPINAGMKTDESSASFVSEYKRLINSPLSAFQEGVNSDIIASKDEYEKVLKFFNGKINFRLMDECWKEVFHLDFESITSMTAEQADEKRLAHIKKYSYENSVSVKSLVDKILAQYPTGFIDKEDVYMEGVLALTQGINRLYSSPSVWKERLSVKDNSLRIGPTFLKGGNLIANNKEDGFLAKTVKGAIYDTLRDNDRLTVHARQMVNKIKACIEKFETENKRKPTPAEIAKELNSQEPVIKQYLNLISLNDTSYDDDIDSYRYGDATIPSNTGYKMSPEIRVILENNLEEASKVIAKNLEGTTRFVVELYIFEGLEKNEIKSLLGVSNVEELFEEGIEKIKYELKDVKWSNL</sequence>
<dbReference type="GO" id="GO:0003700">
    <property type="term" value="F:DNA-binding transcription factor activity"/>
    <property type="evidence" value="ECO:0007669"/>
    <property type="project" value="InterPro"/>
</dbReference>
<evidence type="ECO:0000313" key="3">
    <source>
        <dbReference type="EMBL" id="RTJ79595.1"/>
    </source>
</evidence>
<dbReference type="InterPro" id="IPR013324">
    <property type="entry name" value="RNA_pol_sigma_r3/r4-like"/>
</dbReference>
<dbReference type="EMBL" id="PRBV01000005">
    <property type="protein sequence ID" value="RTJ79595.1"/>
    <property type="molecule type" value="Genomic_DNA"/>
</dbReference>
<evidence type="ECO:0000313" key="4">
    <source>
        <dbReference type="Proteomes" id="UP000288507"/>
    </source>
</evidence>
<evidence type="ECO:0000313" key="2">
    <source>
        <dbReference type="EMBL" id="RTI48487.1"/>
    </source>
</evidence>
<reference evidence="2" key="1">
    <citation type="submission" date="2018-01" db="EMBL/GenBank/DDBJ databases">
        <authorList>
            <person name="Kovanen S."/>
            <person name="Nieminen T."/>
            <person name="Pohja-Mykra M."/>
            <person name="Raunio-Saarnisto M."/>
            <person name="Sauvala M."/>
            <person name="Fredriksson-Ahomaa M."/>
            <person name="Hanninen M.-L."/>
            <person name="Kivisto R."/>
        </authorList>
    </citation>
    <scope>NUCLEOTIDE SEQUENCE</scope>
    <source>
        <strain evidence="2">SO-26</strain>
    </source>
</reference>
<dbReference type="Proteomes" id="UP000288507">
    <property type="component" value="Unassembled WGS sequence"/>
</dbReference>
<comment type="caution">
    <text evidence="3">The sequence shown here is derived from an EMBL/GenBank/DDBJ whole genome shotgun (WGS) entry which is preliminary data.</text>
</comment>
<dbReference type="EMBL" id="PQZD01000003">
    <property type="protein sequence ID" value="RTI48487.1"/>
    <property type="molecule type" value="Genomic_DNA"/>
</dbReference>
<feature type="domain" description="RNA polymerase sigma-70 region 3" evidence="1">
    <location>
        <begin position="215"/>
        <end position="255"/>
    </location>
</feature>
<reference evidence="3 4" key="2">
    <citation type="journal article" date="2019" name="Appl. Environ. Microbiol.">
        <title>Population genetics and characterization of Campylobacter jejuni isolates in western jackdaws and game birds in Finland.</title>
        <authorList>
            <person name="Kovanen S."/>
            <person name="Rossi M."/>
            <person name="Pohja-Mykra M."/>
            <person name="Nieminen T."/>
            <person name="Raunio-Saarnisto M."/>
            <person name="Sauvala M."/>
            <person name="Fredriksson-Ahomaa M."/>
            <person name="Hanninen M.L."/>
            <person name="Kivisto R."/>
        </authorList>
    </citation>
    <scope>NUCLEOTIDE SEQUENCE [LARGE SCALE GENOMIC DNA]</scope>
    <source>
        <strain evidence="3 4">CB313</strain>
        <strain evidence="2">SO-26</strain>
    </source>
</reference>
<dbReference type="InterPro" id="IPR007624">
    <property type="entry name" value="RNA_pol_sigma70_r3"/>
</dbReference>
<gene>
    <name evidence="3" type="ORF">C3H57_04290</name>
    <name evidence="2" type="ORF">C3I27_03475</name>
</gene>
<dbReference type="Gene3D" id="1.20.140.160">
    <property type="match status" value="1"/>
</dbReference>
<accession>A0A431EEB0</accession>
<organism evidence="3 4">
    <name type="scientific">Campylobacter jejuni</name>
    <dbReference type="NCBI Taxonomy" id="197"/>
    <lineage>
        <taxon>Bacteria</taxon>
        <taxon>Pseudomonadati</taxon>
        <taxon>Campylobacterota</taxon>
        <taxon>Epsilonproteobacteria</taxon>
        <taxon>Campylobacterales</taxon>
        <taxon>Campylobacteraceae</taxon>
        <taxon>Campylobacter</taxon>
    </lineage>
</organism>
<dbReference type="Proteomes" id="UP000287197">
    <property type="component" value="Unassembled WGS sequence"/>
</dbReference>
<dbReference type="Pfam" id="PF04539">
    <property type="entry name" value="Sigma70_r3"/>
    <property type="match status" value="1"/>
</dbReference>
<dbReference type="RefSeq" id="WP_126232154.1">
    <property type="nucleotide sequence ID" value="NZ_PQZD01000003.1"/>
</dbReference>
<dbReference type="SUPFAM" id="SSF88659">
    <property type="entry name" value="Sigma3 and sigma4 domains of RNA polymerase sigma factors"/>
    <property type="match status" value="1"/>
</dbReference>
<dbReference type="AlphaFoldDB" id="A0A431EEB0"/>
<dbReference type="GO" id="GO:0006352">
    <property type="term" value="P:DNA-templated transcription initiation"/>
    <property type="evidence" value="ECO:0007669"/>
    <property type="project" value="InterPro"/>
</dbReference>
<evidence type="ECO:0000259" key="1">
    <source>
        <dbReference type="Pfam" id="PF04539"/>
    </source>
</evidence>
<protein>
    <recommendedName>
        <fullName evidence="1">RNA polymerase sigma-70 region 3 domain-containing protein</fullName>
    </recommendedName>
</protein>
<name>A0A431EEB0_CAMJU</name>
<proteinExistence type="predicted"/>